<proteinExistence type="predicted"/>
<dbReference type="PANTHER" id="PTHR30250">
    <property type="entry name" value="PST FAMILY PREDICTED COLANIC ACID TRANSPORTER"/>
    <property type="match status" value="1"/>
</dbReference>
<evidence type="ECO:0000256" key="3">
    <source>
        <dbReference type="ARBA" id="ARBA00022692"/>
    </source>
</evidence>
<feature type="transmembrane region" description="Helical" evidence="6">
    <location>
        <begin position="149"/>
        <end position="167"/>
    </location>
</feature>
<name>A0AB35L4M2_ECTOL</name>
<dbReference type="AlphaFoldDB" id="A0AB35L4M2"/>
<dbReference type="InterPro" id="IPR002797">
    <property type="entry name" value="Polysacc_synth"/>
</dbReference>
<feature type="transmembrane region" description="Helical" evidence="6">
    <location>
        <begin position="290"/>
        <end position="315"/>
    </location>
</feature>
<feature type="transmembrane region" description="Helical" evidence="6">
    <location>
        <begin position="95"/>
        <end position="113"/>
    </location>
</feature>
<keyword evidence="3 6" id="KW-0812">Transmembrane</keyword>
<feature type="transmembrane region" description="Helical" evidence="6">
    <location>
        <begin position="385"/>
        <end position="409"/>
    </location>
</feature>
<protein>
    <submittedName>
        <fullName evidence="7">Oligosaccharide flippase family protein</fullName>
    </submittedName>
</protein>
<dbReference type="GO" id="GO:0005886">
    <property type="term" value="C:plasma membrane"/>
    <property type="evidence" value="ECO:0007669"/>
    <property type="project" value="UniProtKB-SubCell"/>
</dbReference>
<comment type="subcellular location">
    <subcellularLocation>
        <location evidence="1">Cell membrane</location>
        <topology evidence="1">Multi-pass membrane protein</topology>
    </subcellularLocation>
</comment>
<keyword evidence="4 6" id="KW-1133">Transmembrane helix</keyword>
<feature type="transmembrane region" description="Helical" evidence="6">
    <location>
        <begin position="43"/>
        <end position="64"/>
    </location>
</feature>
<dbReference type="RefSeq" id="WP_257598751.1">
    <property type="nucleotide sequence ID" value="NZ_JANKBU010000124.1"/>
</dbReference>
<keyword evidence="5 6" id="KW-0472">Membrane</keyword>
<organism evidence="7 8">
    <name type="scientific">Ectopseudomonas oleovorans</name>
    <name type="common">Pseudomonas oleovorans</name>
    <dbReference type="NCBI Taxonomy" id="301"/>
    <lineage>
        <taxon>Bacteria</taxon>
        <taxon>Pseudomonadati</taxon>
        <taxon>Pseudomonadota</taxon>
        <taxon>Gammaproteobacteria</taxon>
        <taxon>Pseudomonadales</taxon>
        <taxon>Pseudomonadaceae</taxon>
        <taxon>Ectopseudomonas</taxon>
    </lineage>
</organism>
<dbReference type="PANTHER" id="PTHR30250:SF11">
    <property type="entry name" value="O-ANTIGEN TRANSPORTER-RELATED"/>
    <property type="match status" value="1"/>
</dbReference>
<evidence type="ECO:0000256" key="6">
    <source>
        <dbReference type="SAM" id="Phobius"/>
    </source>
</evidence>
<evidence type="ECO:0000313" key="7">
    <source>
        <dbReference type="EMBL" id="MDH0569602.1"/>
    </source>
</evidence>
<evidence type="ECO:0000256" key="1">
    <source>
        <dbReference type="ARBA" id="ARBA00004651"/>
    </source>
</evidence>
<evidence type="ECO:0000256" key="2">
    <source>
        <dbReference type="ARBA" id="ARBA00022475"/>
    </source>
</evidence>
<feature type="transmembrane region" description="Helical" evidence="6">
    <location>
        <begin position="12"/>
        <end position="37"/>
    </location>
</feature>
<dbReference type="EMBL" id="JAOEET010000110">
    <property type="protein sequence ID" value="MDH0569602.1"/>
    <property type="molecule type" value="Genomic_DNA"/>
</dbReference>
<comment type="caution">
    <text evidence="7">The sequence shown here is derived from an EMBL/GenBank/DDBJ whole genome shotgun (WGS) entry which is preliminary data.</text>
</comment>
<evidence type="ECO:0000256" key="5">
    <source>
        <dbReference type="ARBA" id="ARBA00023136"/>
    </source>
</evidence>
<evidence type="ECO:0000313" key="8">
    <source>
        <dbReference type="Proteomes" id="UP001159292"/>
    </source>
</evidence>
<dbReference type="Proteomes" id="UP001159292">
    <property type="component" value="Unassembled WGS sequence"/>
</dbReference>
<dbReference type="InterPro" id="IPR050833">
    <property type="entry name" value="Poly_Biosynth_Transport"/>
</dbReference>
<feature type="transmembrane region" description="Helical" evidence="6">
    <location>
        <begin position="359"/>
        <end position="379"/>
    </location>
</feature>
<dbReference type="Pfam" id="PF01943">
    <property type="entry name" value="Polysacc_synt"/>
    <property type="match status" value="1"/>
</dbReference>
<keyword evidence="2" id="KW-1003">Cell membrane</keyword>
<feature type="transmembrane region" description="Helical" evidence="6">
    <location>
        <begin position="125"/>
        <end position="142"/>
    </location>
</feature>
<accession>A0AB35L4M2</accession>
<sequence length="420" mass="45564">MLKPVNKSIMSNSFWLMVVHLLGYIVPVVEMAILGRALGPDGYGFIVVSLSAVLLMSVFVEYGFNLIGAREVARLKPDDPALAVWVGDIFTAKMMLSLLVAFSVAAAFLMGLIERISVEYLPPLVLYFLGLAFSPFWFFHGMNMMLKPVFLNIILRFVSLYALWCFVEAPDDILLALYIMALSGFINAIVTTAWMLCKIKSIFDVKIRIRSAVKIIASGFSAFLYKGSQDFSAAGSVVVLGGVSGDLQAGYYAPVDKLVRSATGLSGPILTALYPHLSVQSKLQAIHKGLLISVAFFLMGVVGSLIFMFAGSWLVELIVGSDFSESSYLISAFALLIPFRMMNQSLGMTILLPVGKELVGARLLVAAAIGVLAIGGYVASHTGAYGMVLTQLILEFFLCISLLLSVYFIRKAAAKTECNT</sequence>
<reference evidence="7" key="1">
    <citation type="submission" date="2022-09" db="EMBL/GenBank/DDBJ databases">
        <title>Intensive care unit water sources are persistently colonized with multi-drug resistant bacteria and are the site of extensive horizontal gene transfer of antibiotic resistance genes.</title>
        <authorList>
            <person name="Diorio-Toth L."/>
        </authorList>
    </citation>
    <scope>NUCLEOTIDE SEQUENCE</scope>
    <source>
        <strain evidence="7">GD04000</strain>
    </source>
</reference>
<feature type="transmembrane region" description="Helical" evidence="6">
    <location>
        <begin position="173"/>
        <end position="197"/>
    </location>
</feature>
<gene>
    <name evidence="7" type="ORF">N7671_20980</name>
</gene>
<evidence type="ECO:0000256" key="4">
    <source>
        <dbReference type="ARBA" id="ARBA00022989"/>
    </source>
</evidence>